<dbReference type="AlphaFoldDB" id="A0AAN8YPL4"/>
<sequence length="88" mass="9800">MLQACHNAYDLIVAVRSILVSFTKLPLYMIWIIPLASILISFPKSLVAQNMAMMSPNASLIQFGRVISVTKQIGLAMLLYEMTSTQHT</sequence>
<comment type="caution">
    <text evidence="1">The sequence shown here is derived from an EMBL/GenBank/DDBJ whole genome shotgun (WGS) entry which is preliminary data.</text>
</comment>
<protein>
    <submittedName>
        <fullName evidence="1">Uncharacterized protein</fullName>
    </submittedName>
</protein>
<reference evidence="1 2" key="1">
    <citation type="submission" date="2024-02" db="EMBL/GenBank/DDBJ databases">
        <title>de novo genome assembly of Solanum bulbocastanum strain 11H21.</title>
        <authorList>
            <person name="Hosaka A.J."/>
        </authorList>
    </citation>
    <scope>NUCLEOTIDE SEQUENCE [LARGE SCALE GENOMIC DNA]</scope>
    <source>
        <tissue evidence="1">Young leaves</tissue>
    </source>
</reference>
<accession>A0AAN8YPL4</accession>
<gene>
    <name evidence="1" type="ORF">RDI58_000870</name>
</gene>
<dbReference type="Proteomes" id="UP001371456">
    <property type="component" value="Unassembled WGS sequence"/>
</dbReference>
<keyword evidence="2" id="KW-1185">Reference proteome</keyword>
<name>A0AAN8YPL4_SOLBU</name>
<dbReference type="EMBL" id="JBANQN010000001">
    <property type="protein sequence ID" value="KAK6803086.1"/>
    <property type="molecule type" value="Genomic_DNA"/>
</dbReference>
<evidence type="ECO:0000313" key="1">
    <source>
        <dbReference type="EMBL" id="KAK6803086.1"/>
    </source>
</evidence>
<proteinExistence type="predicted"/>
<evidence type="ECO:0000313" key="2">
    <source>
        <dbReference type="Proteomes" id="UP001371456"/>
    </source>
</evidence>
<organism evidence="1 2">
    <name type="scientific">Solanum bulbocastanum</name>
    <name type="common">Wild potato</name>
    <dbReference type="NCBI Taxonomy" id="147425"/>
    <lineage>
        <taxon>Eukaryota</taxon>
        <taxon>Viridiplantae</taxon>
        <taxon>Streptophyta</taxon>
        <taxon>Embryophyta</taxon>
        <taxon>Tracheophyta</taxon>
        <taxon>Spermatophyta</taxon>
        <taxon>Magnoliopsida</taxon>
        <taxon>eudicotyledons</taxon>
        <taxon>Gunneridae</taxon>
        <taxon>Pentapetalae</taxon>
        <taxon>asterids</taxon>
        <taxon>lamiids</taxon>
        <taxon>Solanales</taxon>
        <taxon>Solanaceae</taxon>
        <taxon>Solanoideae</taxon>
        <taxon>Solaneae</taxon>
        <taxon>Solanum</taxon>
    </lineage>
</organism>